<dbReference type="Proteomes" id="UP000019276">
    <property type="component" value="Unassembled WGS sequence"/>
</dbReference>
<keyword evidence="1" id="KW-1133">Transmembrane helix</keyword>
<organism evidence="2 3">
    <name type="scientific">Catenovulum agarivorans DS-2</name>
    <dbReference type="NCBI Taxonomy" id="1328313"/>
    <lineage>
        <taxon>Bacteria</taxon>
        <taxon>Pseudomonadati</taxon>
        <taxon>Pseudomonadota</taxon>
        <taxon>Gammaproteobacteria</taxon>
        <taxon>Alteromonadales</taxon>
        <taxon>Alteromonadaceae</taxon>
        <taxon>Catenovulum</taxon>
    </lineage>
</organism>
<evidence type="ECO:0000313" key="3">
    <source>
        <dbReference type="Proteomes" id="UP000019276"/>
    </source>
</evidence>
<gene>
    <name evidence="2" type="ORF">DS2_06016</name>
</gene>
<sequence length="170" mass="19737">MRFYLRLICFSFALLYGLQIPAFVQIYSVIVDARLTEAEQNLAGFQQTADLHFDGDMLEMIEYYQTHADKLIEQTGENIRQIHQSVMRLKQQQQHLSQSEVKAAWYVLTQYNSPIWQQAQSKYNYQIQFSPVVISWGISIALLSLVAIDLIYALLLIMFALVKPKRIATQ</sequence>
<keyword evidence="3" id="KW-1185">Reference proteome</keyword>
<dbReference type="AlphaFoldDB" id="W7QSI0"/>
<protein>
    <recommendedName>
        <fullName evidence="4">DUF2937 domain-containing protein</fullName>
    </recommendedName>
</protein>
<dbReference type="InterPro" id="IPR022584">
    <property type="entry name" value="DUF2937"/>
</dbReference>
<name>W7QSI0_9ALTE</name>
<dbReference type="EMBL" id="ARZY01000008">
    <property type="protein sequence ID" value="EWH10823.1"/>
    <property type="molecule type" value="Genomic_DNA"/>
</dbReference>
<keyword evidence="1" id="KW-0812">Transmembrane</keyword>
<dbReference type="eggNOG" id="ENOG5032YDB">
    <property type="taxonomic scope" value="Bacteria"/>
</dbReference>
<evidence type="ECO:0000256" key="1">
    <source>
        <dbReference type="SAM" id="Phobius"/>
    </source>
</evidence>
<dbReference type="Pfam" id="PF11157">
    <property type="entry name" value="DUF2937"/>
    <property type="match status" value="1"/>
</dbReference>
<feature type="transmembrane region" description="Helical" evidence="1">
    <location>
        <begin position="136"/>
        <end position="162"/>
    </location>
</feature>
<dbReference type="RefSeq" id="WP_051479661.1">
    <property type="nucleotide sequence ID" value="NZ_ARZY01000008.1"/>
</dbReference>
<reference evidence="2 3" key="1">
    <citation type="journal article" date="2014" name="Genome Announc.">
        <title>Draft Genome Sequence of the Agar-Degrading Bacterium Catenovulum sp. Strain DS-2, Isolated from Intestines of Haliotis diversicolor.</title>
        <authorList>
            <person name="Shan D."/>
            <person name="Li X."/>
            <person name="Gu Z."/>
            <person name="Wei G."/>
            <person name="Gao Z."/>
            <person name="Shao Z."/>
        </authorList>
    </citation>
    <scope>NUCLEOTIDE SEQUENCE [LARGE SCALE GENOMIC DNA]</scope>
    <source>
        <strain evidence="2 3">DS-2</strain>
    </source>
</reference>
<dbReference type="OrthoDB" id="7021410at2"/>
<evidence type="ECO:0008006" key="4">
    <source>
        <dbReference type="Google" id="ProtNLM"/>
    </source>
</evidence>
<evidence type="ECO:0000313" key="2">
    <source>
        <dbReference type="EMBL" id="EWH10823.1"/>
    </source>
</evidence>
<keyword evidence="1" id="KW-0472">Membrane</keyword>
<dbReference type="STRING" id="1328313.DS2_06016"/>
<proteinExistence type="predicted"/>
<accession>W7QSI0</accession>
<comment type="caution">
    <text evidence="2">The sequence shown here is derived from an EMBL/GenBank/DDBJ whole genome shotgun (WGS) entry which is preliminary data.</text>
</comment>